<dbReference type="Pfam" id="PF13552">
    <property type="entry name" value="DUF4127"/>
    <property type="match status" value="1"/>
</dbReference>
<proteinExistence type="predicted"/>
<evidence type="ECO:0000313" key="2">
    <source>
        <dbReference type="EMBL" id="TYZ30180.1"/>
    </source>
</evidence>
<keyword evidence="3" id="KW-1185">Reference proteome</keyword>
<dbReference type="PROSITE" id="PS51257">
    <property type="entry name" value="PROKAR_LIPOPROTEIN"/>
    <property type="match status" value="1"/>
</dbReference>
<dbReference type="AlphaFoldDB" id="A0A5D6WQR4"/>
<evidence type="ECO:0000313" key="3">
    <source>
        <dbReference type="Proteomes" id="UP000322783"/>
    </source>
</evidence>
<dbReference type="Proteomes" id="UP000322783">
    <property type="component" value="Unassembled WGS sequence"/>
</dbReference>
<dbReference type="InterPro" id="IPR025394">
    <property type="entry name" value="DUF4127"/>
</dbReference>
<dbReference type="EMBL" id="VTOZ01000004">
    <property type="protein sequence ID" value="TYZ30180.1"/>
    <property type="molecule type" value="Genomic_DNA"/>
</dbReference>
<feature type="chain" id="PRO_5022773185" evidence="1">
    <location>
        <begin position="35"/>
        <end position="542"/>
    </location>
</feature>
<evidence type="ECO:0000256" key="1">
    <source>
        <dbReference type="SAM" id="SignalP"/>
    </source>
</evidence>
<accession>A0A5D6WQR4</accession>
<sequence length="542" mass="59493">MDRKGSDSMKIKAMMLSGLLITALQACSLSGAAAAGKGRLVFIPHDNRPISCEDTADVARAAGYEVVIPPQELLSGGVDKPGDPDKLWQWAKENVRGADAAMFSSDSMVYGGLVPSRKHELEEQTLAARVQEFAQLRQENPRLKLYVFDSIMRTPKSGMYSGNAEPAYYQPYGADIFQYSALADKKSLQGLTAAEEQAMAQHEQAVPQEVWQDWRARRAKNVKVSEQLVDLTRQGVIDYLVVGKDDNAPYSQTHHEGLLMEDYGKGLPDTRYQVLAGIDEFGALLLSRAVNDAEKEIPFIYVQYNKGKGADTVPGYSDTRIDATIRASVRTAGGLVVNTPERADFVLLVNTNEDGRTGEANLVTAAKGNLANNGVNRGTTKYFTQQVNDYVAAGKAVGIADIAFANGADNALLKSLQAGGLLYKIRAYAGWNTPTNSTGFVIATGLLSGRMPDDACDNLLTKRYLDDWGYQANVRTKMAASIAGFRRWDVYSNMGSYETGIVNRINTLMREFAVTNLPPYAALENLRVTLPWHRMFEAKFNY</sequence>
<reference evidence="2 3" key="1">
    <citation type="submission" date="2019-08" db="EMBL/GenBank/DDBJ databases">
        <title>Selenomonas sp. mPRGC5 and Selenomonas sp. mPRGC8 isolated from ruminal fluid of dairy goat (Capra hircus).</title>
        <authorList>
            <person name="Poothong S."/>
            <person name="Nuengjamnong C."/>
            <person name="Tanasupawat S."/>
        </authorList>
    </citation>
    <scope>NUCLEOTIDE SEQUENCE [LARGE SCALE GENOMIC DNA]</scope>
    <source>
        <strain evidence="3">mPRGC8</strain>
    </source>
</reference>
<keyword evidence="1" id="KW-0732">Signal</keyword>
<protein>
    <submittedName>
        <fullName evidence="2">DUF4127 family protein</fullName>
    </submittedName>
</protein>
<name>A0A5D6WQR4_9FIRM</name>
<comment type="caution">
    <text evidence="2">The sequence shown here is derived from an EMBL/GenBank/DDBJ whole genome shotgun (WGS) entry which is preliminary data.</text>
</comment>
<organism evidence="2 3">
    <name type="scientific">Selenomonas caprae</name>
    <dbReference type="NCBI Taxonomy" id="2606905"/>
    <lineage>
        <taxon>Bacteria</taxon>
        <taxon>Bacillati</taxon>
        <taxon>Bacillota</taxon>
        <taxon>Negativicutes</taxon>
        <taxon>Selenomonadales</taxon>
        <taxon>Selenomonadaceae</taxon>
        <taxon>Selenomonas</taxon>
    </lineage>
</organism>
<gene>
    <name evidence="2" type="ORF">FZ041_02560</name>
</gene>
<feature type="signal peptide" evidence="1">
    <location>
        <begin position="1"/>
        <end position="34"/>
    </location>
</feature>